<keyword evidence="1" id="KW-1133">Transmembrane helix</keyword>
<feature type="transmembrane region" description="Helical" evidence="1">
    <location>
        <begin position="9"/>
        <end position="32"/>
    </location>
</feature>
<evidence type="ECO:0000313" key="2">
    <source>
        <dbReference type="EMBL" id="SIT43734.1"/>
    </source>
</evidence>
<keyword evidence="1" id="KW-0472">Membrane</keyword>
<dbReference type="STRING" id="1247936.BN2475_450027"/>
<accession>A0A1N7S8N9</accession>
<name>A0A1N7S8N9_9BURK</name>
<gene>
    <name evidence="2" type="ORF">BN2475_450027</name>
</gene>
<evidence type="ECO:0000313" key="3">
    <source>
        <dbReference type="Proteomes" id="UP000187012"/>
    </source>
</evidence>
<dbReference type="Proteomes" id="UP000187012">
    <property type="component" value="Unassembled WGS sequence"/>
</dbReference>
<proteinExistence type="predicted"/>
<keyword evidence="3" id="KW-1185">Reference proteome</keyword>
<organism evidence="2 3">
    <name type="scientific">Paraburkholderia ribeironis</name>
    <dbReference type="NCBI Taxonomy" id="1247936"/>
    <lineage>
        <taxon>Bacteria</taxon>
        <taxon>Pseudomonadati</taxon>
        <taxon>Pseudomonadota</taxon>
        <taxon>Betaproteobacteria</taxon>
        <taxon>Burkholderiales</taxon>
        <taxon>Burkholderiaceae</taxon>
        <taxon>Paraburkholderia</taxon>
    </lineage>
</organism>
<evidence type="ECO:0008006" key="4">
    <source>
        <dbReference type="Google" id="ProtNLM"/>
    </source>
</evidence>
<dbReference type="EMBL" id="CYGX02000045">
    <property type="protein sequence ID" value="SIT43734.1"/>
    <property type="molecule type" value="Genomic_DNA"/>
</dbReference>
<protein>
    <recommendedName>
        <fullName evidence="4">Transmembrane protein</fullName>
    </recommendedName>
</protein>
<feature type="transmembrane region" description="Helical" evidence="1">
    <location>
        <begin position="83"/>
        <end position="104"/>
    </location>
</feature>
<reference evidence="2 3" key="1">
    <citation type="submission" date="2016-12" db="EMBL/GenBank/DDBJ databases">
        <authorList>
            <person name="Song W.-J."/>
            <person name="Kurnit D.M."/>
        </authorList>
    </citation>
    <scope>NUCLEOTIDE SEQUENCE [LARGE SCALE GENOMIC DNA]</scope>
    <source>
        <strain evidence="2 3">STM7296</strain>
    </source>
</reference>
<feature type="transmembrane region" description="Helical" evidence="1">
    <location>
        <begin position="44"/>
        <end position="62"/>
    </location>
</feature>
<dbReference type="AlphaFoldDB" id="A0A1N7S8N9"/>
<keyword evidence="1" id="KW-0812">Transmembrane</keyword>
<sequence>MHGHSSDRFIVGVLLGGAITAALAVVMTYFSIPSGHYGTGAVRLAISGVIASCILFPRPLLFKTLLRSRRDVFLLDEDLNALLLGRAVGVICGLFAAVAIVASLF</sequence>
<evidence type="ECO:0000256" key="1">
    <source>
        <dbReference type="SAM" id="Phobius"/>
    </source>
</evidence>